<reference evidence="1" key="1">
    <citation type="submission" date="2022-03" db="EMBL/GenBank/DDBJ databases">
        <authorList>
            <person name="Alioto T."/>
            <person name="Alioto T."/>
            <person name="Gomez Garrido J."/>
        </authorList>
    </citation>
    <scope>NUCLEOTIDE SEQUENCE</scope>
</reference>
<dbReference type="Proteomes" id="UP001295444">
    <property type="component" value="Chromosome 08"/>
</dbReference>
<name>A0AAD1WK07_PELCU</name>
<proteinExistence type="predicted"/>
<organism evidence="1 2">
    <name type="scientific">Pelobates cultripes</name>
    <name type="common">Western spadefoot toad</name>
    <dbReference type="NCBI Taxonomy" id="61616"/>
    <lineage>
        <taxon>Eukaryota</taxon>
        <taxon>Metazoa</taxon>
        <taxon>Chordata</taxon>
        <taxon>Craniata</taxon>
        <taxon>Vertebrata</taxon>
        <taxon>Euteleostomi</taxon>
        <taxon>Amphibia</taxon>
        <taxon>Batrachia</taxon>
        <taxon>Anura</taxon>
        <taxon>Pelobatoidea</taxon>
        <taxon>Pelobatidae</taxon>
        <taxon>Pelobates</taxon>
    </lineage>
</organism>
<sequence>MLSELLCSTKKFAIISSQATDYPAKFHSLHRADLGVLIDTSIEIFLVQIASLLILAATSASSVGGTVALQALTPANYSGHMIFPHPPALDEVGVIPVLGGDPYLLPAPTITQWHCVAFKMAAIAGSLTTEAHVAASLAWLDLIFNKFWANLAARQQSKPIPE</sequence>
<keyword evidence="2" id="KW-1185">Reference proteome</keyword>
<evidence type="ECO:0000313" key="2">
    <source>
        <dbReference type="Proteomes" id="UP001295444"/>
    </source>
</evidence>
<gene>
    <name evidence="1" type="ORF">PECUL_23A040784</name>
</gene>
<protein>
    <submittedName>
        <fullName evidence="1">Uncharacterized protein</fullName>
    </submittedName>
</protein>
<feature type="non-terminal residue" evidence="1">
    <location>
        <position position="162"/>
    </location>
</feature>
<accession>A0AAD1WK07</accession>
<dbReference type="AlphaFoldDB" id="A0AAD1WK07"/>
<evidence type="ECO:0000313" key="1">
    <source>
        <dbReference type="EMBL" id="CAH2311477.1"/>
    </source>
</evidence>
<dbReference type="EMBL" id="OW240919">
    <property type="protein sequence ID" value="CAH2311477.1"/>
    <property type="molecule type" value="Genomic_DNA"/>
</dbReference>